<comment type="caution">
    <text evidence="3">The sequence shown here is derived from an EMBL/GenBank/DDBJ whole genome shotgun (WGS) entry which is preliminary data.</text>
</comment>
<dbReference type="SUPFAM" id="SSF53756">
    <property type="entry name" value="UDP-Glycosyltransferase/glycogen phosphorylase"/>
    <property type="match status" value="1"/>
</dbReference>
<dbReference type="Proteomes" id="UP001410648">
    <property type="component" value="Unassembled WGS sequence"/>
</dbReference>
<feature type="domain" description="Glycosyl transferase family 1" evidence="1">
    <location>
        <begin position="193"/>
        <end position="352"/>
    </location>
</feature>
<dbReference type="PANTHER" id="PTHR45947:SF3">
    <property type="entry name" value="SULFOQUINOVOSYL TRANSFERASE SQD2"/>
    <property type="match status" value="1"/>
</dbReference>
<dbReference type="EMBL" id="BAAADA010000100">
    <property type="protein sequence ID" value="GAA0483985.1"/>
    <property type="molecule type" value="Genomic_DNA"/>
</dbReference>
<dbReference type="PANTHER" id="PTHR45947">
    <property type="entry name" value="SULFOQUINOVOSYL TRANSFERASE SQD2"/>
    <property type="match status" value="1"/>
</dbReference>
<evidence type="ECO:0000313" key="3">
    <source>
        <dbReference type="EMBL" id="GAA0483985.1"/>
    </source>
</evidence>
<accession>A0ABN1AUL0</accession>
<gene>
    <name evidence="3" type="ORF">GCM10008936_11520</name>
</gene>
<evidence type="ECO:0000313" key="4">
    <source>
        <dbReference type="Proteomes" id="UP001410648"/>
    </source>
</evidence>
<dbReference type="InterPro" id="IPR028098">
    <property type="entry name" value="Glyco_trans_4-like_N"/>
</dbReference>
<evidence type="ECO:0000259" key="1">
    <source>
        <dbReference type="Pfam" id="PF00534"/>
    </source>
</evidence>
<name>A0ABN1AUL0_9LACT</name>
<sequence>MKVLHINSNYLTSKLHESLLEKLESKDITNTVFMPMKFEKNEEIKFDSKYNVYNPVAFKHIDRYFFMWKQRKILHQLLQTLNPKDYHMTHAHTLFTDGNIAYQLKLKYNVPYVVTVRGYTDLDGFFKLRLNLRRRGRKILENAKHIIFLSETQRLELLEKYINNTRLKEYILKNSSIIPNGIDEFWFTNEGNQKSLNTDSKINLISVGEVQKRKNQLTTIKVAEHLKNEFDMDVTLTLVGKFRDKEYAKELQKDYAIKINLHEFVPMENLIDLYRDNDIFILPSYQETFGLVYPEAMSQGLPIIYTKDQGFYRQFKEGHVGYGVNPTDVSGIAAKVVKIMKEYDELSHNALKAYKKFDWNNISREIKSIYKNI</sequence>
<dbReference type="Pfam" id="PF13439">
    <property type="entry name" value="Glyco_transf_4"/>
    <property type="match status" value="1"/>
</dbReference>
<dbReference type="InterPro" id="IPR050194">
    <property type="entry name" value="Glycosyltransferase_grp1"/>
</dbReference>
<dbReference type="CDD" id="cd03801">
    <property type="entry name" value="GT4_PimA-like"/>
    <property type="match status" value="1"/>
</dbReference>
<dbReference type="Pfam" id="PF00534">
    <property type="entry name" value="Glycos_transf_1"/>
    <property type="match status" value="1"/>
</dbReference>
<keyword evidence="4" id="KW-1185">Reference proteome</keyword>
<proteinExistence type="predicted"/>
<feature type="domain" description="Glycosyltransferase subfamily 4-like N-terminal" evidence="2">
    <location>
        <begin position="19"/>
        <end position="183"/>
    </location>
</feature>
<dbReference type="GO" id="GO:0016757">
    <property type="term" value="F:glycosyltransferase activity"/>
    <property type="evidence" value="ECO:0007669"/>
    <property type="project" value="UniProtKB-KW"/>
</dbReference>
<keyword evidence="3" id="KW-0328">Glycosyltransferase</keyword>
<reference evidence="3 4" key="1">
    <citation type="journal article" date="2019" name="Int. J. Syst. Evol. Microbiol.">
        <title>The Global Catalogue of Microorganisms (GCM) 10K type strain sequencing project: providing services to taxonomists for standard genome sequencing and annotation.</title>
        <authorList>
            <consortium name="The Broad Institute Genomics Platform"/>
            <consortium name="The Broad Institute Genome Sequencing Center for Infectious Disease"/>
            <person name="Wu L."/>
            <person name="Ma J."/>
        </authorList>
    </citation>
    <scope>NUCLEOTIDE SEQUENCE [LARGE SCALE GENOMIC DNA]</scope>
    <source>
        <strain evidence="3 4">JCM 14232</strain>
    </source>
</reference>
<dbReference type="Gene3D" id="3.40.50.2000">
    <property type="entry name" value="Glycogen Phosphorylase B"/>
    <property type="match status" value="2"/>
</dbReference>
<organism evidence="3 4">
    <name type="scientific">Alkalibacterium indicireducens</name>
    <dbReference type="NCBI Taxonomy" id="398758"/>
    <lineage>
        <taxon>Bacteria</taxon>
        <taxon>Bacillati</taxon>
        <taxon>Bacillota</taxon>
        <taxon>Bacilli</taxon>
        <taxon>Lactobacillales</taxon>
        <taxon>Carnobacteriaceae</taxon>
        <taxon>Alkalibacterium</taxon>
    </lineage>
</organism>
<dbReference type="RefSeq" id="WP_346024592.1">
    <property type="nucleotide sequence ID" value="NZ_BAAADA010000100.1"/>
</dbReference>
<keyword evidence="3" id="KW-0808">Transferase</keyword>
<protein>
    <submittedName>
        <fullName evidence="3">Lipid galactosyltransferase</fullName>
    </submittedName>
</protein>
<evidence type="ECO:0000259" key="2">
    <source>
        <dbReference type="Pfam" id="PF13439"/>
    </source>
</evidence>
<dbReference type="InterPro" id="IPR001296">
    <property type="entry name" value="Glyco_trans_1"/>
</dbReference>